<keyword evidence="5" id="KW-0547">Nucleotide-binding</keyword>
<keyword evidence="9" id="KW-0472">Membrane</keyword>
<dbReference type="EMBL" id="CP044427">
    <property type="protein sequence ID" value="QFG67526.1"/>
    <property type="molecule type" value="Genomic_DNA"/>
</dbReference>
<dbReference type="OrthoDB" id="227596at2"/>
<keyword evidence="8" id="KW-0902">Two-component regulatory system</keyword>
<feature type="domain" description="Histidine kinase/HSP90-like ATPase" evidence="10">
    <location>
        <begin position="344"/>
        <end position="417"/>
    </location>
</feature>
<dbReference type="InterPro" id="IPR003594">
    <property type="entry name" value="HATPase_dom"/>
</dbReference>
<keyword evidence="6 12" id="KW-0418">Kinase</keyword>
<comment type="catalytic activity">
    <reaction evidence="1">
        <text>ATP + protein L-histidine = ADP + protein N-phospho-L-histidine.</text>
        <dbReference type="EC" id="2.7.13.3"/>
    </reaction>
</comment>
<keyword evidence="9" id="KW-1133">Transmembrane helix</keyword>
<dbReference type="Gene3D" id="3.30.565.10">
    <property type="entry name" value="Histidine kinase-like ATPase, C-terminal domain"/>
    <property type="match status" value="1"/>
</dbReference>
<evidence type="ECO:0000256" key="7">
    <source>
        <dbReference type="ARBA" id="ARBA00022840"/>
    </source>
</evidence>
<feature type="domain" description="Signal transduction histidine kinase subgroup 3 dimerisation and phosphoacceptor" evidence="11">
    <location>
        <begin position="224"/>
        <end position="289"/>
    </location>
</feature>
<evidence type="ECO:0000256" key="9">
    <source>
        <dbReference type="SAM" id="Phobius"/>
    </source>
</evidence>
<dbReference type="PANTHER" id="PTHR24421">
    <property type="entry name" value="NITRATE/NITRITE SENSOR PROTEIN NARX-RELATED"/>
    <property type="match status" value="1"/>
</dbReference>
<evidence type="ECO:0000313" key="13">
    <source>
        <dbReference type="Proteomes" id="UP000326546"/>
    </source>
</evidence>
<organism evidence="12 13">
    <name type="scientific">Ornithinimicrobium pratense</name>
    <dbReference type="NCBI Taxonomy" id="2593973"/>
    <lineage>
        <taxon>Bacteria</taxon>
        <taxon>Bacillati</taxon>
        <taxon>Actinomycetota</taxon>
        <taxon>Actinomycetes</taxon>
        <taxon>Micrococcales</taxon>
        <taxon>Ornithinimicrobiaceae</taxon>
        <taxon>Ornithinimicrobium</taxon>
    </lineage>
</organism>
<dbReference type="Pfam" id="PF02518">
    <property type="entry name" value="HATPase_c"/>
    <property type="match status" value="1"/>
</dbReference>
<dbReference type="InterPro" id="IPR050482">
    <property type="entry name" value="Sensor_HK_TwoCompSys"/>
</dbReference>
<evidence type="ECO:0000259" key="11">
    <source>
        <dbReference type="Pfam" id="PF07730"/>
    </source>
</evidence>
<keyword evidence="4" id="KW-0808">Transferase</keyword>
<feature type="transmembrane region" description="Helical" evidence="9">
    <location>
        <begin position="36"/>
        <end position="57"/>
    </location>
</feature>
<dbReference type="GO" id="GO:0005524">
    <property type="term" value="F:ATP binding"/>
    <property type="evidence" value="ECO:0007669"/>
    <property type="project" value="UniProtKB-KW"/>
</dbReference>
<evidence type="ECO:0000259" key="10">
    <source>
        <dbReference type="Pfam" id="PF02518"/>
    </source>
</evidence>
<gene>
    <name evidence="12" type="ORF">FY030_01215</name>
</gene>
<dbReference type="Gene3D" id="1.20.5.1930">
    <property type="match status" value="1"/>
</dbReference>
<proteinExistence type="predicted"/>
<name>A0A5J6V2M7_9MICO</name>
<dbReference type="GO" id="GO:0000155">
    <property type="term" value="F:phosphorelay sensor kinase activity"/>
    <property type="evidence" value="ECO:0007669"/>
    <property type="project" value="InterPro"/>
</dbReference>
<accession>A0A5J6V2M7</accession>
<dbReference type="SUPFAM" id="SSF55874">
    <property type="entry name" value="ATPase domain of HSP90 chaperone/DNA topoisomerase II/histidine kinase"/>
    <property type="match status" value="1"/>
</dbReference>
<keyword evidence="7" id="KW-0067">ATP-binding</keyword>
<dbReference type="AlphaFoldDB" id="A0A5J6V2M7"/>
<evidence type="ECO:0000256" key="3">
    <source>
        <dbReference type="ARBA" id="ARBA00022553"/>
    </source>
</evidence>
<dbReference type="PANTHER" id="PTHR24421:SF10">
    <property type="entry name" value="NITRATE_NITRITE SENSOR PROTEIN NARQ"/>
    <property type="match status" value="1"/>
</dbReference>
<evidence type="ECO:0000256" key="2">
    <source>
        <dbReference type="ARBA" id="ARBA00012438"/>
    </source>
</evidence>
<protein>
    <recommendedName>
        <fullName evidence="2">histidine kinase</fullName>
        <ecNumber evidence="2">2.7.13.3</ecNumber>
    </recommendedName>
</protein>
<evidence type="ECO:0000256" key="8">
    <source>
        <dbReference type="ARBA" id="ARBA00023012"/>
    </source>
</evidence>
<evidence type="ECO:0000256" key="1">
    <source>
        <dbReference type="ARBA" id="ARBA00000085"/>
    </source>
</evidence>
<evidence type="ECO:0000256" key="6">
    <source>
        <dbReference type="ARBA" id="ARBA00022777"/>
    </source>
</evidence>
<dbReference type="EC" id="2.7.13.3" evidence="2"/>
<dbReference type="GO" id="GO:0046983">
    <property type="term" value="F:protein dimerization activity"/>
    <property type="evidence" value="ECO:0007669"/>
    <property type="project" value="InterPro"/>
</dbReference>
<feature type="transmembrane region" description="Helical" evidence="9">
    <location>
        <begin position="95"/>
        <end position="120"/>
    </location>
</feature>
<keyword evidence="3" id="KW-0597">Phosphoprotein</keyword>
<dbReference type="GO" id="GO:0016020">
    <property type="term" value="C:membrane"/>
    <property type="evidence" value="ECO:0007669"/>
    <property type="project" value="InterPro"/>
</dbReference>
<evidence type="ECO:0000256" key="5">
    <source>
        <dbReference type="ARBA" id="ARBA00022741"/>
    </source>
</evidence>
<dbReference type="InterPro" id="IPR036890">
    <property type="entry name" value="HATPase_C_sf"/>
</dbReference>
<dbReference type="Proteomes" id="UP000326546">
    <property type="component" value="Chromosome"/>
</dbReference>
<dbReference type="Pfam" id="PF07730">
    <property type="entry name" value="HisKA_3"/>
    <property type="match status" value="1"/>
</dbReference>
<evidence type="ECO:0000256" key="4">
    <source>
        <dbReference type="ARBA" id="ARBA00022679"/>
    </source>
</evidence>
<dbReference type="KEGG" id="serw:FY030_01215"/>
<dbReference type="CDD" id="cd16917">
    <property type="entry name" value="HATPase_UhpB-NarQ-NarX-like"/>
    <property type="match status" value="1"/>
</dbReference>
<dbReference type="RefSeq" id="WP_158059924.1">
    <property type="nucleotide sequence ID" value="NZ_CP044427.1"/>
</dbReference>
<dbReference type="InterPro" id="IPR011712">
    <property type="entry name" value="Sig_transdc_His_kin_sub3_dim/P"/>
</dbReference>
<keyword evidence="9" id="KW-0812">Transmembrane</keyword>
<feature type="transmembrane region" description="Helical" evidence="9">
    <location>
        <begin position="172"/>
        <end position="193"/>
    </location>
</feature>
<sequence>MPPASASSPLPGAPDATPAPASFERLPLWKNAWRLFVAWLLGMGVYLVYIAPLVLPAETDELDVAVGPALALLLLDLVLGHVILGVAAYRRRAPVAIALITGALSGFSAFGAPAAFLAAASLATQRRPLPTIWIGVVHVLAGIAHEETIAPWTVPPQLRTSLTGQGWLLDSLVYVAFIVLIYGVAVLIGWNAGSRRELLDSWRRQAETAGSEQAARVAQAQLAERARIAREMHDVLAHRLSLVAVHAGVLAHRPDLSQQERTEAAEVVRAGAHQALEELREVLGVLRDDAREPEQARPVEAPQPGLSGIPALVAEVTSSGQEVRLRADEDLWPRSVSLPASTGRHAYRVVQEALTNARRHAPGRTVTVRIDGRVGDGLTIEVSNPTPPTAEGTLPSGGRGLTGMAERVELAGGRFSAGVEISDFVVRAWLPWSGSGKRTG</sequence>
<feature type="transmembrane region" description="Helical" evidence="9">
    <location>
        <begin position="69"/>
        <end position="89"/>
    </location>
</feature>
<evidence type="ECO:0000313" key="12">
    <source>
        <dbReference type="EMBL" id="QFG67526.1"/>
    </source>
</evidence>
<reference evidence="12 13" key="1">
    <citation type="submission" date="2019-09" db="EMBL/GenBank/DDBJ databases">
        <title>Serinicoccus pratensis sp. nov., isolated from meadow soil.</title>
        <authorList>
            <person name="Zhang W."/>
        </authorList>
    </citation>
    <scope>NUCLEOTIDE SEQUENCE [LARGE SCALE GENOMIC DNA]</scope>
    <source>
        <strain evidence="12 13">W204</strain>
    </source>
</reference>
<keyword evidence="13" id="KW-1185">Reference proteome</keyword>